<evidence type="ECO:0000313" key="2">
    <source>
        <dbReference type="Proteomes" id="UP000652761"/>
    </source>
</evidence>
<protein>
    <submittedName>
        <fullName evidence="1">Uncharacterized protein</fullName>
    </submittedName>
</protein>
<gene>
    <name evidence="1" type="ORF">Taro_008915</name>
</gene>
<reference evidence="1" key="1">
    <citation type="submission" date="2017-07" db="EMBL/GenBank/DDBJ databases">
        <title>Taro Niue Genome Assembly and Annotation.</title>
        <authorList>
            <person name="Atibalentja N."/>
            <person name="Keating K."/>
            <person name="Fields C.J."/>
        </authorList>
    </citation>
    <scope>NUCLEOTIDE SEQUENCE</scope>
    <source>
        <strain evidence="1">Niue_2</strain>
        <tissue evidence="1">Leaf</tissue>
    </source>
</reference>
<dbReference type="AlphaFoldDB" id="A0A843U4F5"/>
<dbReference type="Proteomes" id="UP000652761">
    <property type="component" value="Unassembled WGS sequence"/>
</dbReference>
<evidence type="ECO:0000313" key="1">
    <source>
        <dbReference type="EMBL" id="MQL76544.1"/>
    </source>
</evidence>
<dbReference type="EMBL" id="NMUH01000303">
    <property type="protein sequence ID" value="MQL76544.1"/>
    <property type="molecule type" value="Genomic_DNA"/>
</dbReference>
<accession>A0A843U4F5</accession>
<dbReference type="OrthoDB" id="670199at2759"/>
<keyword evidence="2" id="KW-1185">Reference proteome</keyword>
<sequence length="123" mass="13313">LPHPQKGRSFLKQSDGSAGRAVHDKVWLFNSQLHLFSGKLKSGWDGPYIVVRSYDNGAVIILDPKNRQSFTPDGSAGRAGKQQSCSVRWRHALDVAGSGCAGAAKEGGDGTGRRWHLMLAKEL</sequence>
<organism evidence="1 2">
    <name type="scientific">Colocasia esculenta</name>
    <name type="common">Wild taro</name>
    <name type="synonym">Arum esculentum</name>
    <dbReference type="NCBI Taxonomy" id="4460"/>
    <lineage>
        <taxon>Eukaryota</taxon>
        <taxon>Viridiplantae</taxon>
        <taxon>Streptophyta</taxon>
        <taxon>Embryophyta</taxon>
        <taxon>Tracheophyta</taxon>
        <taxon>Spermatophyta</taxon>
        <taxon>Magnoliopsida</taxon>
        <taxon>Liliopsida</taxon>
        <taxon>Araceae</taxon>
        <taxon>Aroideae</taxon>
        <taxon>Colocasieae</taxon>
        <taxon>Colocasia</taxon>
    </lineage>
</organism>
<name>A0A843U4F5_COLES</name>
<feature type="non-terminal residue" evidence="1">
    <location>
        <position position="123"/>
    </location>
</feature>
<proteinExistence type="predicted"/>
<comment type="caution">
    <text evidence="1">The sequence shown here is derived from an EMBL/GenBank/DDBJ whole genome shotgun (WGS) entry which is preliminary data.</text>
</comment>